<dbReference type="EMBL" id="OZ035828">
    <property type="protein sequence ID" value="CAL1609741.1"/>
    <property type="molecule type" value="Genomic_DNA"/>
</dbReference>
<dbReference type="AlphaFoldDB" id="A0AAV2M8Z8"/>
<feature type="compositionally biased region" description="Basic and acidic residues" evidence="1">
    <location>
        <begin position="1"/>
        <end position="14"/>
    </location>
</feature>
<feature type="region of interest" description="Disordered" evidence="1">
    <location>
        <begin position="1"/>
        <end position="40"/>
    </location>
</feature>
<reference evidence="2 3" key="1">
    <citation type="submission" date="2024-04" db="EMBL/GenBank/DDBJ databases">
        <authorList>
            <person name="Waldvogel A.-M."/>
            <person name="Schoenle A."/>
        </authorList>
    </citation>
    <scope>NUCLEOTIDE SEQUENCE [LARGE SCALE GENOMIC DNA]</scope>
</reference>
<dbReference type="Proteomes" id="UP001497482">
    <property type="component" value="Chromosome 6"/>
</dbReference>
<gene>
    <name evidence="2" type="ORF">KC01_LOCUS36430</name>
</gene>
<name>A0AAV2M8Z8_KNICA</name>
<evidence type="ECO:0000313" key="3">
    <source>
        <dbReference type="Proteomes" id="UP001497482"/>
    </source>
</evidence>
<sequence>MEPKEAMSPEKSGAEESDTCSDLTEQNHTSPSRSGVQRLRPQLKGPWAGVVCVVRGVWSPWRPWCPWSWIRAPPVERVWWRLRGVRPLCVLLKNMMLLRGSHRQGPDTSRPRPLAPPPRPCLHAPITLRRRGAALPDPRRIAPQHLTANLTLVL</sequence>
<keyword evidence="3" id="KW-1185">Reference proteome</keyword>
<organism evidence="2 3">
    <name type="scientific">Knipowitschia caucasica</name>
    <name type="common">Caucasian dwarf goby</name>
    <name type="synonym">Pomatoschistus caucasicus</name>
    <dbReference type="NCBI Taxonomy" id="637954"/>
    <lineage>
        <taxon>Eukaryota</taxon>
        <taxon>Metazoa</taxon>
        <taxon>Chordata</taxon>
        <taxon>Craniata</taxon>
        <taxon>Vertebrata</taxon>
        <taxon>Euteleostomi</taxon>
        <taxon>Actinopterygii</taxon>
        <taxon>Neopterygii</taxon>
        <taxon>Teleostei</taxon>
        <taxon>Neoteleostei</taxon>
        <taxon>Acanthomorphata</taxon>
        <taxon>Gobiaria</taxon>
        <taxon>Gobiiformes</taxon>
        <taxon>Gobioidei</taxon>
        <taxon>Gobiidae</taxon>
        <taxon>Gobiinae</taxon>
        <taxon>Knipowitschia</taxon>
    </lineage>
</organism>
<evidence type="ECO:0000256" key="1">
    <source>
        <dbReference type="SAM" id="MobiDB-lite"/>
    </source>
</evidence>
<proteinExistence type="predicted"/>
<accession>A0AAV2M8Z8</accession>
<protein>
    <submittedName>
        <fullName evidence="2">Uncharacterized protein</fullName>
    </submittedName>
</protein>
<feature type="compositionally biased region" description="Polar residues" evidence="1">
    <location>
        <begin position="20"/>
        <end position="35"/>
    </location>
</feature>
<evidence type="ECO:0000313" key="2">
    <source>
        <dbReference type="EMBL" id="CAL1609741.1"/>
    </source>
</evidence>